<dbReference type="PANTHER" id="PTHR34980">
    <property type="entry name" value="INNER MEMBRANE PROTEIN-RELATED-RELATED"/>
    <property type="match status" value="1"/>
</dbReference>
<feature type="transmembrane region" description="Helical" evidence="1">
    <location>
        <begin position="28"/>
        <end position="46"/>
    </location>
</feature>
<dbReference type="PANTHER" id="PTHR34980:SF2">
    <property type="entry name" value="INNER MEMBRANE PROTEIN YHAH-RELATED"/>
    <property type="match status" value="1"/>
</dbReference>
<dbReference type="KEGG" id="orh:Ornrh_0774"/>
<gene>
    <name evidence="2" type="ordered locus">Ornrh_0774</name>
</gene>
<sequence length="111" mass="12424">MKENFNKYFVNVLKNDYANFKGRTNRKAYWIFIGISLVISIILGIIDGITGLPILGLLFSLATLVPSIAIGVRRMHDVGKSGWFLLIPFYNLYLAIQPSDAANQYGAPEIE</sequence>
<dbReference type="HOGENOM" id="CLU_093674_4_0_10"/>
<dbReference type="InterPro" id="IPR008523">
    <property type="entry name" value="DUF805"/>
</dbReference>
<keyword evidence="1" id="KW-1133">Transmembrane helix</keyword>
<dbReference type="GeneID" id="97257486"/>
<dbReference type="PATRIC" id="fig|867902.3.peg.754"/>
<dbReference type="AlphaFoldDB" id="I3ZZ38"/>
<proteinExistence type="predicted"/>
<accession>I3ZZ38</accession>
<name>I3ZZ38_ORNRL</name>
<keyword evidence="1" id="KW-0472">Membrane</keyword>
<organism evidence="2 3">
    <name type="scientific">Ornithobacterium rhinotracheale (strain ATCC 51463 / DSM 15997 / CCUG 23171 / CIP 104009 / LMG 9086)</name>
    <dbReference type="NCBI Taxonomy" id="867902"/>
    <lineage>
        <taxon>Bacteria</taxon>
        <taxon>Pseudomonadati</taxon>
        <taxon>Bacteroidota</taxon>
        <taxon>Flavobacteriia</taxon>
        <taxon>Flavobacteriales</taxon>
        <taxon>Weeksellaceae</taxon>
        <taxon>Ornithobacterium</taxon>
    </lineage>
</organism>
<evidence type="ECO:0000313" key="3">
    <source>
        <dbReference type="Proteomes" id="UP000006051"/>
    </source>
</evidence>
<dbReference type="EMBL" id="CP003283">
    <property type="protein sequence ID" value="AFL96972.1"/>
    <property type="molecule type" value="Genomic_DNA"/>
</dbReference>
<dbReference type="eggNOG" id="COG3152">
    <property type="taxonomic scope" value="Bacteria"/>
</dbReference>
<dbReference type="Proteomes" id="UP000006051">
    <property type="component" value="Chromosome"/>
</dbReference>
<evidence type="ECO:0000256" key="1">
    <source>
        <dbReference type="SAM" id="Phobius"/>
    </source>
</evidence>
<keyword evidence="3" id="KW-1185">Reference proteome</keyword>
<reference evidence="2 3" key="1">
    <citation type="submission" date="2012-06" db="EMBL/GenBank/DDBJ databases">
        <title>The complete genome of Ornithobacterium rhinotracheale DSM 15997.</title>
        <authorList>
            <consortium name="US DOE Joint Genome Institute (JGI-PGF)"/>
            <person name="Lucas S."/>
            <person name="Copeland A."/>
            <person name="Lapidus A."/>
            <person name="Goodwin L."/>
            <person name="Pitluck S."/>
            <person name="Peters L."/>
            <person name="Mikhailova N."/>
            <person name="Teshima H."/>
            <person name="Kyrpides N."/>
            <person name="Mavromatis K."/>
            <person name="Pagani I."/>
            <person name="Ivanova N."/>
            <person name="Ovchinnikova G."/>
            <person name="Zeytun A."/>
            <person name="Detter J.C."/>
            <person name="Han C."/>
            <person name="Land M."/>
            <person name="Hauser L."/>
            <person name="Markowitz V."/>
            <person name="Cheng J.-F."/>
            <person name="Hugenholtz P."/>
            <person name="Woyke T."/>
            <person name="Wu D."/>
            <person name="Lang E."/>
            <person name="Kopitz M."/>
            <person name="Brambilla E."/>
            <person name="Klenk H.-P."/>
            <person name="Eisen J.A."/>
        </authorList>
    </citation>
    <scope>NUCLEOTIDE SEQUENCE [LARGE SCALE GENOMIC DNA]</scope>
    <source>
        <strain evidence="3">ATCC 51463 / DSM 15997 / CCUG 23171 / LMG 9086</strain>
    </source>
</reference>
<feature type="transmembrane region" description="Helical" evidence="1">
    <location>
        <begin position="52"/>
        <end position="72"/>
    </location>
</feature>
<dbReference type="GO" id="GO:0005886">
    <property type="term" value="C:plasma membrane"/>
    <property type="evidence" value="ECO:0007669"/>
    <property type="project" value="TreeGrafter"/>
</dbReference>
<keyword evidence="1" id="KW-0812">Transmembrane</keyword>
<dbReference type="RefSeq" id="WP_014790573.1">
    <property type="nucleotide sequence ID" value="NC_018016.1"/>
</dbReference>
<evidence type="ECO:0000313" key="2">
    <source>
        <dbReference type="EMBL" id="AFL96972.1"/>
    </source>
</evidence>
<dbReference type="GeneID" id="71569069"/>
<protein>
    <submittedName>
        <fullName evidence="2">Putative membrane protein</fullName>
    </submittedName>
</protein>
<dbReference type="Pfam" id="PF05656">
    <property type="entry name" value="DUF805"/>
    <property type="match status" value="1"/>
</dbReference>
<dbReference type="STRING" id="867902.Ornrh_0774"/>